<comment type="subcellular location">
    <subcellularLocation>
        <location evidence="1">Cell inner membrane</location>
        <topology evidence="1">Single-pass membrane protein</topology>
        <orientation evidence="1">Periplasmic side</orientation>
    </subcellularLocation>
</comment>
<evidence type="ECO:0000256" key="8">
    <source>
        <dbReference type="ARBA" id="ARBA00022989"/>
    </source>
</evidence>
<keyword evidence="9 11" id="KW-0472">Membrane</keyword>
<sequence length="207" mass="21865">MTAIQSFEPAAPAPGSERDAAEAPATYASSSTGLWLLLILLGGAFMGWYYYGKRPVARPPAPAMPLVVLPPIDRPGEAAPLDEHGTPARLAVRRVGPMSPTQSAAANAALPALAVVTAARPLFDRSPEPDYPPTALRRGEGGTVVVRIEVGADGVPGEVGLARRSGSRELDRAALAAVRDWRFRPATRDGTEVASVVEQPVEFRPRQ</sequence>
<evidence type="ECO:0000256" key="4">
    <source>
        <dbReference type="ARBA" id="ARBA00022475"/>
    </source>
</evidence>
<evidence type="ECO:0000256" key="10">
    <source>
        <dbReference type="SAM" id="MobiDB-lite"/>
    </source>
</evidence>
<feature type="region of interest" description="Disordered" evidence="10">
    <location>
        <begin position="1"/>
        <end position="24"/>
    </location>
</feature>
<keyword evidence="8 11" id="KW-1133">Transmembrane helix</keyword>
<accession>A0ABU8D1U0</accession>
<dbReference type="NCBIfam" id="TIGR01352">
    <property type="entry name" value="tonB_Cterm"/>
    <property type="match status" value="1"/>
</dbReference>
<gene>
    <name evidence="13" type="ORF">V2J18_09925</name>
</gene>
<dbReference type="InterPro" id="IPR006260">
    <property type="entry name" value="TonB/TolA_C"/>
</dbReference>
<proteinExistence type="inferred from homology"/>
<evidence type="ECO:0000256" key="7">
    <source>
        <dbReference type="ARBA" id="ARBA00022927"/>
    </source>
</evidence>
<evidence type="ECO:0000256" key="6">
    <source>
        <dbReference type="ARBA" id="ARBA00022692"/>
    </source>
</evidence>
<protein>
    <submittedName>
        <fullName evidence="13">TonB family protein</fullName>
    </submittedName>
</protein>
<evidence type="ECO:0000259" key="12">
    <source>
        <dbReference type="PROSITE" id="PS52015"/>
    </source>
</evidence>
<dbReference type="PANTHER" id="PTHR33446">
    <property type="entry name" value="PROTEIN TONB-RELATED"/>
    <property type="match status" value="1"/>
</dbReference>
<evidence type="ECO:0000256" key="1">
    <source>
        <dbReference type="ARBA" id="ARBA00004383"/>
    </source>
</evidence>
<dbReference type="Gene3D" id="3.30.1150.10">
    <property type="match status" value="1"/>
</dbReference>
<evidence type="ECO:0000256" key="2">
    <source>
        <dbReference type="ARBA" id="ARBA00006555"/>
    </source>
</evidence>
<feature type="transmembrane region" description="Helical" evidence="11">
    <location>
        <begin position="33"/>
        <end position="51"/>
    </location>
</feature>
<keyword evidence="6 11" id="KW-0812">Transmembrane</keyword>
<dbReference type="Proteomes" id="UP001387215">
    <property type="component" value="Unassembled WGS sequence"/>
</dbReference>
<keyword evidence="4" id="KW-1003">Cell membrane</keyword>
<dbReference type="EMBL" id="JBANDL010000002">
    <property type="protein sequence ID" value="MEI2454995.1"/>
    <property type="molecule type" value="Genomic_DNA"/>
</dbReference>
<organism evidence="13 14">
    <name type="scientific">Lysobacter firmicutimachus</name>
    <dbReference type="NCBI Taxonomy" id="1792846"/>
    <lineage>
        <taxon>Bacteria</taxon>
        <taxon>Pseudomonadati</taxon>
        <taxon>Pseudomonadota</taxon>
        <taxon>Gammaproteobacteria</taxon>
        <taxon>Lysobacterales</taxon>
        <taxon>Lysobacteraceae</taxon>
        <taxon>Lysobacter</taxon>
    </lineage>
</organism>
<evidence type="ECO:0000256" key="9">
    <source>
        <dbReference type="ARBA" id="ARBA00023136"/>
    </source>
</evidence>
<evidence type="ECO:0000256" key="11">
    <source>
        <dbReference type="SAM" id="Phobius"/>
    </source>
</evidence>
<evidence type="ECO:0000256" key="3">
    <source>
        <dbReference type="ARBA" id="ARBA00022448"/>
    </source>
</evidence>
<dbReference type="InterPro" id="IPR037682">
    <property type="entry name" value="TonB_C"/>
</dbReference>
<keyword evidence="3" id="KW-0813">Transport</keyword>
<dbReference type="SUPFAM" id="SSF74653">
    <property type="entry name" value="TolA/TonB C-terminal domain"/>
    <property type="match status" value="1"/>
</dbReference>
<evidence type="ECO:0000313" key="14">
    <source>
        <dbReference type="Proteomes" id="UP001387215"/>
    </source>
</evidence>
<dbReference type="PANTHER" id="PTHR33446:SF2">
    <property type="entry name" value="PROTEIN TONB"/>
    <property type="match status" value="1"/>
</dbReference>
<evidence type="ECO:0000256" key="5">
    <source>
        <dbReference type="ARBA" id="ARBA00022519"/>
    </source>
</evidence>
<keyword evidence="14" id="KW-1185">Reference proteome</keyword>
<dbReference type="PROSITE" id="PS52015">
    <property type="entry name" value="TONB_CTD"/>
    <property type="match status" value="1"/>
</dbReference>
<dbReference type="InterPro" id="IPR051045">
    <property type="entry name" value="TonB-dependent_transducer"/>
</dbReference>
<comment type="caution">
    <text evidence="13">The sequence shown here is derived from an EMBL/GenBank/DDBJ whole genome shotgun (WGS) entry which is preliminary data.</text>
</comment>
<keyword evidence="7" id="KW-0653">Protein transport</keyword>
<feature type="domain" description="TonB C-terminal" evidence="12">
    <location>
        <begin position="116"/>
        <end position="207"/>
    </location>
</feature>
<evidence type="ECO:0000313" key="13">
    <source>
        <dbReference type="EMBL" id="MEI2454995.1"/>
    </source>
</evidence>
<keyword evidence="5" id="KW-0997">Cell inner membrane</keyword>
<comment type="similarity">
    <text evidence="2">Belongs to the TonB family.</text>
</comment>
<reference evidence="13 14" key="1">
    <citation type="submission" date="2024-02" db="EMBL/GenBank/DDBJ databases">
        <title>Lysobacter Genome Sequencing and Mining.</title>
        <authorList>
            <person name="Bierman J."/>
            <person name="Walker M.C."/>
        </authorList>
    </citation>
    <scope>NUCLEOTIDE SEQUENCE [LARGE SCALE GENOMIC DNA]</scope>
    <source>
        <strain evidence="13 14">PB6250</strain>
    </source>
</reference>
<name>A0ABU8D1U0_9GAMM</name>
<dbReference type="Pfam" id="PF03544">
    <property type="entry name" value="TonB_C"/>
    <property type="match status" value="1"/>
</dbReference>
<dbReference type="RefSeq" id="WP_336131694.1">
    <property type="nucleotide sequence ID" value="NZ_JBANDL010000002.1"/>
</dbReference>